<gene>
    <name evidence="1" type="ORF">PGIGA_G00141320</name>
</gene>
<organism evidence="1 2">
    <name type="scientific">Pangasianodon gigas</name>
    <name type="common">Mekong giant catfish</name>
    <name type="synonym">Pangasius gigas</name>
    <dbReference type="NCBI Taxonomy" id="30993"/>
    <lineage>
        <taxon>Eukaryota</taxon>
        <taxon>Metazoa</taxon>
        <taxon>Chordata</taxon>
        <taxon>Craniata</taxon>
        <taxon>Vertebrata</taxon>
        <taxon>Euteleostomi</taxon>
        <taxon>Actinopterygii</taxon>
        <taxon>Neopterygii</taxon>
        <taxon>Teleostei</taxon>
        <taxon>Ostariophysi</taxon>
        <taxon>Siluriformes</taxon>
        <taxon>Pangasiidae</taxon>
        <taxon>Pangasianodon</taxon>
    </lineage>
</organism>
<name>A0ACC5XLQ7_PANGG</name>
<proteinExistence type="predicted"/>
<evidence type="ECO:0000313" key="2">
    <source>
        <dbReference type="Proteomes" id="UP000829447"/>
    </source>
</evidence>
<protein>
    <submittedName>
        <fullName evidence="1">Uncharacterized protein</fullName>
    </submittedName>
</protein>
<dbReference type="EMBL" id="CM040476">
    <property type="protein sequence ID" value="MCI4392029.1"/>
    <property type="molecule type" value="Genomic_DNA"/>
</dbReference>
<reference evidence="1 2" key="1">
    <citation type="journal article" date="2022" name="bioRxiv">
        <title>An ancient truncated duplication of the anti-Mullerian hormone receptor type 2 gene is a potential conserved master sex determinant in the Pangasiidae catfish family.</title>
        <authorList>
            <person name="Wen M."/>
            <person name="Pan Q."/>
            <person name="Jouanno E."/>
            <person name="Montfort J."/>
            <person name="Zahm M."/>
            <person name="Cabau C."/>
            <person name="Klopp C."/>
            <person name="Iampietro C."/>
            <person name="Roques C."/>
            <person name="Bouchez O."/>
            <person name="Castinel A."/>
            <person name="Donnadieu C."/>
            <person name="Parrinello H."/>
            <person name="Poncet C."/>
            <person name="Belmonte E."/>
            <person name="Gautier V."/>
            <person name="Avarre J.-C."/>
            <person name="Dugue R."/>
            <person name="Gustiano R."/>
            <person name="Ha T.T.T."/>
            <person name="Campet M."/>
            <person name="Sriphairoj K."/>
            <person name="Ribolli J."/>
            <person name="de Almeida F.L."/>
            <person name="Desvignes T."/>
            <person name="Postlethwait J.H."/>
            <person name="Bucao C.F."/>
            <person name="Robinson-Rechavi M."/>
            <person name="Bobe J."/>
            <person name="Herpin A."/>
            <person name="Guiguen Y."/>
        </authorList>
    </citation>
    <scope>NUCLEOTIDE SEQUENCE [LARGE SCALE GENOMIC DNA]</scope>
    <source>
        <strain evidence="1">YG-Dec2019</strain>
    </source>
</reference>
<evidence type="ECO:0000313" key="1">
    <source>
        <dbReference type="EMBL" id="MCI4392029.1"/>
    </source>
</evidence>
<accession>A0ACC5XLQ7</accession>
<dbReference type="Proteomes" id="UP000829447">
    <property type="component" value="Linkage Group LG23"/>
</dbReference>
<sequence>MPSQEPLVDERSGEEEVELPPEDTEDTEDTDRIAFLPHSRTVDKAEDDPEVMSHY</sequence>
<comment type="caution">
    <text evidence="1">The sequence shown here is derived from an EMBL/GenBank/DDBJ whole genome shotgun (WGS) entry which is preliminary data.</text>
</comment>
<keyword evidence="2" id="KW-1185">Reference proteome</keyword>